<name>A0A1H0BYG9_9ACTN</name>
<dbReference type="Proteomes" id="UP000199088">
    <property type="component" value="Unassembled WGS sequence"/>
</dbReference>
<feature type="chain" id="PRO_5011678774" evidence="2">
    <location>
        <begin position="41"/>
        <end position="195"/>
    </location>
</feature>
<organism evidence="3 4">
    <name type="scientific">Klenkia soli</name>
    <dbReference type="NCBI Taxonomy" id="1052260"/>
    <lineage>
        <taxon>Bacteria</taxon>
        <taxon>Bacillati</taxon>
        <taxon>Actinomycetota</taxon>
        <taxon>Actinomycetes</taxon>
        <taxon>Geodermatophilales</taxon>
        <taxon>Geodermatophilaceae</taxon>
        <taxon>Klenkia</taxon>
    </lineage>
</organism>
<sequence length="195" mass="19280">MSSSTRGARPRAGGRWSARSALVAVLSVVAMALAPGLASAATAPAPAPAAGTVKPVVNCYTDNKDGTYTAVLGYTNSGSTTREIAVGPANKTDPTAWQSKVPTSFKPGTNNGVASVVLTQAQANGQSPASWTLDGTTLNVSNVGNVPVCTASQMPMLANGAALLGGLVAAALVGVVVIRRLQRQAGVAPVGAVGA</sequence>
<evidence type="ECO:0000313" key="3">
    <source>
        <dbReference type="EMBL" id="SDN50738.1"/>
    </source>
</evidence>
<keyword evidence="2" id="KW-0732">Signal</keyword>
<evidence type="ECO:0000313" key="4">
    <source>
        <dbReference type="Proteomes" id="UP000199088"/>
    </source>
</evidence>
<dbReference type="EMBL" id="FNIR01000001">
    <property type="protein sequence ID" value="SDN50738.1"/>
    <property type="molecule type" value="Genomic_DNA"/>
</dbReference>
<feature type="transmembrane region" description="Helical" evidence="1">
    <location>
        <begin position="156"/>
        <end position="178"/>
    </location>
</feature>
<accession>A0A1H0BYG9</accession>
<dbReference type="AlphaFoldDB" id="A0A1H0BYG9"/>
<feature type="signal peptide" evidence="2">
    <location>
        <begin position="1"/>
        <end position="40"/>
    </location>
</feature>
<reference evidence="4" key="1">
    <citation type="submission" date="2016-10" db="EMBL/GenBank/DDBJ databases">
        <authorList>
            <person name="Varghese N."/>
            <person name="Submissions S."/>
        </authorList>
    </citation>
    <scope>NUCLEOTIDE SEQUENCE [LARGE SCALE GENOMIC DNA]</scope>
    <source>
        <strain evidence="4">DSM 45843</strain>
    </source>
</reference>
<gene>
    <name evidence="3" type="ORF">SAMN05660199_00156</name>
</gene>
<dbReference type="RefSeq" id="WP_091238007.1">
    <property type="nucleotide sequence ID" value="NZ_FNIR01000001.1"/>
</dbReference>
<keyword evidence="1" id="KW-1133">Transmembrane helix</keyword>
<evidence type="ECO:0000256" key="1">
    <source>
        <dbReference type="SAM" id="Phobius"/>
    </source>
</evidence>
<evidence type="ECO:0000256" key="2">
    <source>
        <dbReference type="SAM" id="SignalP"/>
    </source>
</evidence>
<proteinExistence type="predicted"/>
<keyword evidence="1" id="KW-0472">Membrane</keyword>
<keyword evidence="4" id="KW-1185">Reference proteome</keyword>
<keyword evidence="1" id="KW-0812">Transmembrane</keyword>
<dbReference type="STRING" id="1052260.SAMN05660199_00156"/>
<dbReference type="OrthoDB" id="5196445at2"/>
<protein>
    <submittedName>
        <fullName evidence="3">Uncharacterized protein</fullName>
    </submittedName>
</protein>